<reference evidence="5 6" key="1">
    <citation type="submission" date="2018-04" db="EMBL/GenBank/DDBJ databases">
        <title>Genomic Encyclopedia of Archaeal and Bacterial Type Strains, Phase II (KMG-II): from individual species to whole genera.</title>
        <authorList>
            <person name="Goeker M."/>
        </authorList>
    </citation>
    <scope>NUCLEOTIDE SEQUENCE [LARGE SCALE GENOMIC DNA]</scope>
    <source>
        <strain evidence="5 6">DSM 12244</strain>
    </source>
</reference>
<protein>
    <submittedName>
        <fullName evidence="5">Uncharacterized protein (DUF849 family)</fullName>
    </submittedName>
</protein>
<dbReference type="GO" id="GO:0046872">
    <property type="term" value="F:metal ion binding"/>
    <property type="evidence" value="ECO:0007669"/>
    <property type="project" value="UniProtKB-KW"/>
</dbReference>
<name>A0A2T6C8W4_9RHOB</name>
<evidence type="ECO:0000313" key="5">
    <source>
        <dbReference type="EMBL" id="PTX64751.1"/>
    </source>
</evidence>
<keyword evidence="4" id="KW-0862">Zinc</keyword>
<proteinExistence type="predicted"/>
<dbReference type="PANTHER" id="PTHR37418">
    <property type="entry name" value="3-KETO-5-AMINOHEXANOATE CLEAVAGE ENZYME-RELATED"/>
    <property type="match status" value="1"/>
</dbReference>
<dbReference type="GO" id="GO:0043720">
    <property type="term" value="F:3-keto-5-aminohexanoate cleavage activity"/>
    <property type="evidence" value="ECO:0007669"/>
    <property type="project" value="InterPro"/>
</dbReference>
<gene>
    <name evidence="5" type="ORF">C8N31_11520</name>
</gene>
<dbReference type="AlphaFoldDB" id="A0A2T6C8W4"/>
<sequence length="257" mass="27627">MVAPTGARKTKADHPKLPIILPEILRTAEACFRAGADGLHLHIRDAQGAHVLDAGQYREALEALHAAVPDMAVQITTEAVGRYSPSEQRRIVREVRPDLVSVSLAEMTADDDQTAVLDFYHWAAGNGIAVQHILYGPEDLQRFETMAQQGQLGAGPLQAIFVLGRYSDGQESVPADLDPFLAWQAALDQPLDWAVCAFGRQETACLAAAAVAGGKLRIGFENSLWNADGAIAADNAERVAEIAQVISKEKNRALATV</sequence>
<comment type="cofactor">
    <cofactor evidence="1">
        <name>Zn(2+)</name>
        <dbReference type="ChEBI" id="CHEBI:29105"/>
    </cofactor>
</comment>
<keyword evidence="2" id="KW-0808">Transferase</keyword>
<evidence type="ECO:0000256" key="4">
    <source>
        <dbReference type="ARBA" id="ARBA00022833"/>
    </source>
</evidence>
<dbReference type="InterPro" id="IPR008567">
    <property type="entry name" value="BKACE"/>
</dbReference>
<dbReference type="Pfam" id="PF05853">
    <property type="entry name" value="BKACE"/>
    <property type="match status" value="1"/>
</dbReference>
<dbReference type="InterPro" id="IPR013785">
    <property type="entry name" value="Aldolase_TIM"/>
</dbReference>
<evidence type="ECO:0000313" key="6">
    <source>
        <dbReference type="Proteomes" id="UP000244092"/>
    </source>
</evidence>
<evidence type="ECO:0000256" key="3">
    <source>
        <dbReference type="ARBA" id="ARBA00022723"/>
    </source>
</evidence>
<dbReference type="Proteomes" id="UP000244092">
    <property type="component" value="Unassembled WGS sequence"/>
</dbReference>
<evidence type="ECO:0000256" key="1">
    <source>
        <dbReference type="ARBA" id="ARBA00001947"/>
    </source>
</evidence>
<evidence type="ECO:0000256" key="2">
    <source>
        <dbReference type="ARBA" id="ARBA00022679"/>
    </source>
</evidence>
<comment type="caution">
    <text evidence="5">The sequence shown here is derived from an EMBL/GenBank/DDBJ whole genome shotgun (WGS) entry which is preliminary data.</text>
</comment>
<dbReference type="OrthoDB" id="9805277at2"/>
<dbReference type="Gene3D" id="3.20.20.70">
    <property type="entry name" value="Aldolase class I"/>
    <property type="match status" value="1"/>
</dbReference>
<keyword evidence="3" id="KW-0479">Metal-binding</keyword>
<dbReference type="PANTHER" id="PTHR37418:SF2">
    <property type="entry name" value="3-KETO-5-AMINOHEXANOATE CLEAVAGE ENZYME"/>
    <property type="match status" value="1"/>
</dbReference>
<accession>A0A2T6C8W4</accession>
<organism evidence="5 6">
    <name type="scientific">Sulfitobacter mediterraneus</name>
    <dbReference type="NCBI Taxonomy" id="83219"/>
    <lineage>
        <taxon>Bacteria</taxon>
        <taxon>Pseudomonadati</taxon>
        <taxon>Pseudomonadota</taxon>
        <taxon>Alphaproteobacteria</taxon>
        <taxon>Rhodobacterales</taxon>
        <taxon>Roseobacteraceae</taxon>
        <taxon>Sulfitobacter</taxon>
    </lineage>
</organism>
<dbReference type="EMBL" id="QBKU01000015">
    <property type="protein sequence ID" value="PTX64751.1"/>
    <property type="molecule type" value="Genomic_DNA"/>
</dbReference>